<keyword evidence="6" id="KW-1185">Reference proteome</keyword>
<evidence type="ECO:0000256" key="4">
    <source>
        <dbReference type="SAM" id="MobiDB-lite"/>
    </source>
</evidence>
<dbReference type="EMBL" id="JASPKZ010005704">
    <property type="protein sequence ID" value="KAJ9588197.1"/>
    <property type="molecule type" value="Genomic_DNA"/>
</dbReference>
<dbReference type="Pfam" id="PF00023">
    <property type="entry name" value="Ank"/>
    <property type="match status" value="2"/>
</dbReference>
<evidence type="ECO:0000313" key="5">
    <source>
        <dbReference type="EMBL" id="KAJ9588197.1"/>
    </source>
</evidence>
<dbReference type="Proteomes" id="UP001233999">
    <property type="component" value="Unassembled WGS sequence"/>
</dbReference>
<feature type="compositionally biased region" description="Low complexity" evidence="4">
    <location>
        <begin position="326"/>
        <end position="345"/>
    </location>
</feature>
<evidence type="ECO:0000256" key="3">
    <source>
        <dbReference type="PROSITE-ProRule" id="PRU00023"/>
    </source>
</evidence>
<evidence type="ECO:0000313" key="6">
    <source>
        <dbReference type="Proteomes" id="UP001233999"/>
    </source>
</evidence>
<reference evidence="5" key="2">
    <citation type="submission" date="2023-05" db="EMBL/GenBank/DDBJ databases">
        <authorList>
            <person name="Fouks B."/>
        </authorList>
    </citation>
    <scope>NUCLEOTIDE SEQUENCE</scope>
    <source>
        <strain evidence="5">Stay&amp;Tobe</strain>
        <tissue evidence="5">Testes</tissue>
    </source>
</reference>
<accession>A0AAD7ZXT7</accession>
<dbReference type="AlphaFoldDB" id="A0AAD7ZXT7"/>
<feature type="region of interest" description="Disordered" evidence="4">
    <location>
        <begin position="315"/>
        <end position="375"/>
    </location>
</feature>
<dbReference type="Gene3D" id="1.25.40.20">
    <property type="entry name" value="Ankyrin repeat-containing domain"/>
    <property type="match status" value="2"/>
</dbReference>
<feature type="region of interest" description="Disordered" evidence="4">
    <location>
        <begin position="580"/>
        <end position="606"/>
    </location>
</feature>
<feature type="region of interest" description="Disordered" evidence="4">
    <location>
        <begin position="160"/>
        <end position="301"/>
    </location>
</feature>
<keyword evidence="2 3" id="KW-0040">ANK repeat</keyword>
<dbReference type="SMART" id="SM00248">
    <property type="entry name" value="ANK"/>
    <property type="match status" value="3"/>
</dbReference>
<keyword evidence="1" id="KW-0677">Repeat</keyword>
<name>A0AAD7ZXT7_DIPPU</name>
<organism evidence="5 6">
    <name type="scientific">Diploptera punctata</name>
    <name type="common">Pacific beetle cockroach</name>
    <dbReference type="NCBI Taxonomy" id="6984"/>
    <lineage>
        <taxon>Eukaryota</taxon>
        <taxon>Metazoa</taxon>
        <taxon>Ecdysozoa</taxon>
        <taxon>Arthropoda</taxon>
        <taxon>Hexapoda</taxon>
        <taxon>Insecta</taxon>
        <taxon>Pterygota</taxon>
        <taxon>Neoptera</taxon>
        <taxon>Polyneoptera</taxon>
        <taxon>Dictyoptera</taxon>
        <taxon>Blattodea</taxon>
        <taxon>Blaberoidea</taxon>
        <taxon>Blaberidae</taxon>
        <taxon>Diplopterinae</taxon>
        <taxon>Diploptera</taxon>
    </lineage>
</organism>
<comment type="caution">
    <text evidence="5">The sequence shown here is derived from an EMBL/GenBank/DDBJ whole genome shotgun (WGS) entry which is preliminary data.</text>
</comment>
<feature type="non-terminal residue" evidence="5">
    <location>
        <position position="1"/>
    </location>
</feature>
<protein>
    <submittedName>
        <fullName evidence="5">Uncharacterized protein</fullName>
    </submittedName>
</protein>
<dbReference type="InterPro" id="IPR002110">
    <property type="entry name" value="Ankyrin_rpt"/>
</dbReference>
<evidence type="ECO:0000256" key="1">
    <source>
        <dbReference type="ARBA" id="ARBA00022737"/>
    </source>
</evidence>
<dbReference type="PROSITE" id="PS50088">
    <property type="entry name" value="ANK_REPEAT"/>
    <property type="match status" value="2"/>
</dbReference>
<dbReference type="SUPFAM" id="SSF48403">
    <property type="entry name" value="Ankyrin repeat"/>
    <property type="match status" value="1"/>
</dbReference>
<proteinExistence type="predicted"/>
<feature type="compositionally biased region" description="Low complexity" evidence="4">
    <location>
        <begin position="585"/>
        <end position="606"/>
    </location>
</feature>
<dbReference type="InterPro" id="IPR036770">
    <property type="entry name" value="Ankyrin_rpt-contain_sf"/>
</dbReference>
<feature type="non-terminal residue" evidence="5">
    <location>
        <position position="781"/>
    </location>
</feature>
<feature type="repeat" description="ANK" evidence="3">
    <location>
        <begin position="100"/>
        <end position="129"/>
    </location>
</feature>
<evidence type="ECO:0000256" key="2">
    <source>
        <dbReference type="ARBA" id="ARBA00023043"/>
    </source>
</evidence>
<feature type="compositionally biased region" description="Polar residues" evidence="4">
    <location>
        <begin position="292"/>
        <end position="301"/>
    </location>
</feature>
<reference evidence="5" key="1">
    <citation type="journal article" date="2023" name="IScience">
        <title>Live-bearing cockroach genome reveals convergent evolutionary mechanisms linked to viviparity in insects and beyond.</title>
        <authorList>
            <person name="Fouks B."/>
            <person name="Harrison M.C."/>
            <person name="Mikhailova A.A."/>
            <person name="Marchal E."/>
            <person name="English S."/>
            <person name="Carruthers M."/>
            <person name="Jennings E.C."/>
            <person name="Chiamaka E.L."/>
            <person name="Frigard R.A."/>
            <person name="Pippel M."/>
            <person name="Attardo G.M."/>
            <person name="Benoit J.B."/>
            <person name="Bornberg-Bauer E."/>
            <person name="Tobe S.S."/>
        </authorList>
    </citation>
    <scope>NUCLEOTIDE SEQUENCE</scope>
    <source>
        <strain evidence="5">Stay&amp;Tobe</strain>
    </source>
</reference>
<feature type="repeat" description="ANK" evidence="3">
    <location>
        <begin position="426"/>
        <end position="460"/>
    </location>
</feature>
<feature type="compositionally biased region" description="Pro residues" evidence="4">
    <location>
        <begin position="260"/>
        <end position="286"/>
    </location>
</feature>
<dbReference type="PROSITE" id="PS50297">
    <property type="entry name" value="ANK_REP_REGION"/>
    <property type="match status" value="2"/>
</dbReference>
<gene>
    <name evidence="5" type="ORF">L9F63_018433</name>
</gene>
<dbReference type="PANTHER" id="PTHR24171">
    <property type="entry name" value="ANKYRIN REPEAT DOMAIN-CONTAINING PROTEIN 39-RELATED"/>
    <property type="match status" value="1"/>
</dbReference>
<sequence>LASSTGDLSIEAAQLERAIRTNDTLRVKRFLDVHHDKFQVNLHGSILDKTSSCESQSQDVEILLRKSKTLIDRLDPVNPSDGCSSSSIDNEPRIPLIFSNALHVAVEYGAVDVVRLLLKYGLEPNQGGRLAVPEFNSRASGSGHGGGSFFSEPLPIISPEVKTPGSARGAEVSPSVALSPPSPGTIAIGVPQPRRVSWVSPAPSRHGSCKKHRSTLKTIPRQRSFSLESDSEFLRPQGSASNQWQTERRSVSLKSSPLMSPRPPEVSSPQKSPPRTAPASQPPVSPAPMTSREGTSSPTDNQVDLAGLLAAHEKRRLNQQEEESSSSDVESSSCPSSSSQSSLSSPDDEDEALLGVGSPRHDDPGGQLLRINPNLPPEKVSGMADVYTRQYLFTLPALFLAVVHGNATLVYLRIKYGAAVNLQDGHGNTALHLAVCQATVPWECVLDLVERGAQISLKNRAGVTAADLAPSCLLARLQDQMLTDCWSGLGAGNSASGTILAQNVPLGLEPSGNTNATGTSVSVSASAARSSNPARILRKLRTASGATAVGAAALRTESTEEASSASVEMLALSSTGSVRSRASKGSLDAGASGNNNNNKAKTNNLTESQVRYRSHYTECGVDAATLNDMMTYPEKSPSLEAERSFQVLHHMASNPECLGYLLRGLMAHISSLLHLLQKLNETTLHRSMASLLHNVLKTAIETYGIPQQPIESEEDATSRRKELSAALCLLLKVCLSLIHGVHDLQYTAMVTINKVIDTCVAYRLTHVKVKASQALQHPCNE</sequence>